<reference evidence="2" key="1">
    <citation type="journal article" date="2014" name="Int. J. Syst. Evol. Microbiol.">
        <title>Complete genome sequence of Corynebacterium casei LMG S-19264T (=DSM 44701T), isolated from a smear-ripened cheese.</title>
        <authorList>
            <consortium name="US DOE Joint Genome Institute (JGI-PGF)"/>
            <person name="Walter F."/>
            <person name="Albersmeier A."/>
            <person name="Kalinowski J."/>
            <person name="Ruckert C."/>
        </authorList>
    </citation>
    <scope>NUCLEOTIDE SEQUENCE</scope>
    <source>
        <strain evidence="2">VKM Ac-1069</strain>
    </source>
</reference>
<name>A0A9W6L3J9_9PSEU</name>
<accession>A0A9W6L3J9</accession>
<keyword evidence="1" id="KW-1133">Transmembrane helix</keyword>
<reference evidence="2" key="2">
    <citation type="submission" date="2023-01" db="EMBL/GenBank/DDBJ databases">
        <authorList>
            <person name="Sun Q."/>
            <person name="Evtushenko L."/>
        </authorList>
    </citation>
    <scope>NUCLEOTIDE SEQUENCE</scope>
    <source>
        <strain evidence="2">VKM Ac-1069</strain>
    </source>
</reference>
<dbReference type="EMBL" id="BSFQ01000013">
    <property type="protein sequence ID" value="GLL12307.1"/>
    <property type="molecule type" value="Genomic_DNA"/>
</dbReference>
<evidence type="ECO:0000313" key="3">
    <source>
        <dbReference type="Proteomes" id="UP001143463"/>
    </source>
</evidence>
<dbReference type="RefSeq" id="WP_037045569.1">
    <property type="nucleotide sequence ID" value="NZ_BAAAUZ010000077.1"/>
</dbReference>
<protein>
    <submittedName>
        <fullName evidence="2">Uncharacterized protein</fullName>
    </submittedName>
</protein>
<evidence type="ECO:0000256" key="1">
    <source>
        <dbReference type="SAM" id="Phobius"/>
    </source>
</evidence>
<dbReference type="AlphaFoldDB" id="A0A9W6L3J9"/>
<keyword evidence="1" id="KW-0472">Membrane</keyword>
<proteinExistence type="predicted"/>
<comment type="caution">
    <text evidence="2">The sequence shown here is derived from an EMBL/GenBank/DDBJ whole genome shotgun (WGS) entry which is preliminary data.</text>
</comment>
<gene>
    <name evidence="2" type="ORF">GCM10017577_34480</name>
</gene>
<feature type="transmembrane region" description="Helical" evidence="1">
    <location>
        <begin position="57"/>
        <end position="78"/>
    </location>
</feature>
<evidence type="ECO:0000313" key="2">
    <source>
        <dbReference type="EMBL" id="GLL12307.1"/>
    </source>
</evidence>
<dbReference type="Proteomes" id="UP001143463">
    <property type="component" value="Unassembled WGS sequence"/>
</dbReference>
<keyword evidence="3" id="KW-1185">Reference proteome</keyword>
<sequence>MSTFPGDASVDFVKQAPADRLPTLVRTRSGYRVFDPALIAGTHYQIDDTGTLVWTRLPAGSTALAVLAVGAVSGLLLGDGWLLTLLWAAVGVVVGTGLAGLALTLVHTIDSPERRYRHRTCGAPFSQDVTDRGSRAWELCVQAERLAATRSWVSGRVDRERQLPELLWAGVLGSGWAAEEIGRMANPSTGPDLRAPA</sequence>
<feature type="transmembrane region" description="Helical" evidence="1">
    <location>
        <begin position="84"/>
        <end position="109"/>
    </location>
</feature>
<keyword evidence="1" id="KW-0812">Transmembrane</keyword>
<organism evidence="2 3">
    <name type="scientific">Pseudonocardia halophobica</name>
    <dbReference type="NCBI Taxonomy" id="29401"/>
    <lineage>
        <taxon>Bacteria</taxon>
        <taxon>Bacillati</taxon>
        <taxon>Actinomycetota</taxon>
        <taxon>Actinomycetes</taxon>
        <taxon>Pseudonocardiales</taxon>
        <taxon>Pseudonocardiaceae</taxon>
        <taxon>Pseudonocardia</taxon>
    </lineage>
</organism>